<feature type="compositionally biased region" description="Basic residues" evidence="10">
    <location>
        <begin position="281"/>
        <end position="292"/>
    </location>
</feature>
<dbReference type="AlphaFoldDB" id="A0AAV9IZ52"/>
<reference evidence="11 12" key="1">
    <citation type="submission" date="2022-07" db="EMBL/GenBank/DDBJ databases">
        <title>Genome-wide signatures of adaptation to extreme environments.</title>
        <authorList>
            <person name="Cho C.H."/>
            <person name="Yoon H.S."/>
        </authorList>
    </citation>
    <scope>NUCLEOTIDE SEQUENCE [LARGE SCALE GENOMIC DNA]</scope>
    <source>
        <strain evidence="11 12">DBV 063 E5</strain>
    </source>
</reference>
<feature type="compositionally biased region" description="Polar residues" evidence="10">
    <location>
        <begin position="191"/>
        <end position="202"/>
    </location>
</feature>
<dbReference type="GO" id="GO:0010557">
    <property type="term" value="P:positive regulation of macromolecule biosynthetic process"/>
    <property type="evidence" value="ECO:0007669"/>
    <property type="project" value="UniProtKB-ARBA"/>
</dbReference>
<gene>
    <name evidence="11" type="ORF">CDCA_CDCA12G3370</name>
</gene>
<dbReference type="PROSITE" id="PS00354">
    <property type="entry name" value="HMGI_Y"/>
    <property type="match status" value="2"/>
</dbReference>
<evidence type="ECO:0000256" key="4">
    <source>
        <dbReference type="ARBA" id="ARBA00022737"/>
    </source>
</evidence>
<keyword evidence="3" id="KW-0597">Phosphoprotein</keyword>
<dbReference type="GO" id="GO:0003712">
    <property type="term" value="F:transcription coregulator activity"/>
    <property type="evidence" value="ECO:0007669"/>
    <property type="project" value="TreeGrafter"/>
</dbReference>
<name>A0AAV9IZ52_CYACA</name>
<feature type="compositionally biased region" description="Low complexity" evidence="10">
    <location>
        <begin position="454"/>
        <end position="467"/>
    </location>
</feature>
<evidence type="ECO:0000256" key="3">
    <source>
        <dbReference type="ARBA" id="ARBA00022553"/>
    </source>
</evidence>
<dbReference type="GO" id="GO:0003677">
    <property type="term" value="F:DNA binding"/>
    <property type="evidence" value="ECO:0007669"/>
    <property type="project" value="UniProtKB-KW"/>
</dbReference>
<evidence type="ECO:0000256" key="1">
    <source>
        <dbReference type="ARBA" id="ARBA00004123"/>
    </source>
</evidence>
<feature type="region of interest" description="Disordered" evidence="10">
    <location>
        <begin position="603"/>
        <end position="687"/>
    </location>
</feature>
<dbReference type="EMBL" id="JANCYW010000012">
    <property type="protein sequence ID" value="KAK4537345.1"/>
    <property type="molecule type" value="Genomic_DNA"/>
</dbReference>
<comment type="subcellular location">
    <subcellularLocation>
        <location evidence="1">Nucleus</location>
    </subcellularLocation>
</comment>
<dbReference type="InterPro" id="IPR000116">
    <property type="entry name" value="HMGA"/>
</dbReference>
<dbReference type="PRINTS" id="PR00930">
    <property type="entry name" value="HIGHMOBLTYIY"/>
</dbReference>
<feature type="compositionally biased region" description="Low complexity" evidence="10">
    <location>
        <begin position="489"/>
        <end position="498"/>
    </location>
</feature>
<dbReference type="PANTHER" id="PTHR23341">
    <property type="entry name" value="HIGH MOBILITY GROUP PROTEINS HMG-A AND C"/>
    <property type="match status" value="1"/>
</dbReference>
<evidence type="ECO:0000256" key="7">
    <source>
        <dbReference type="ARBA" id="ARBA00023125"/>
    </source>
</evidence>
<feature type="compositionally biased region" description="Basic and acidic residues" evidence="10">
    <location>
        <begin position="628"/>
        <end position="641"/>
    </location>
</feature>
<dbReference type="GO" id="GO:0005634">
    <property type="term" value="C:nucleus"/>
    <property type="evidence" value="ECO:0007669"/>
    <property type="project" value="UniProtKB-SubCell"/>
</dbReference>
<accession>A0AAV9IZ52</accession>
<evidence type="ECO:0000256" key="6">
    <source>
        <dbReference type="ARBA" id="ARBA00023015"/>
    </source>
</evidence>
<protein>
    <recommendedName>
        <fullName evidence="13">SANTA domain-containing protein</fullName>
    </recommendedName>
</protein>
<proteinExistence type="inferred from homology"/>
<evidence type="ECO:0000256" key="2">
    <source>
        <dbReference type="ARBA" id="ARBA00010812"/>
    </source>
</evidence>
<feature type="compositionally biased region" description="Acidic residues" evidence="10">
    <location>
        <begin position="663"/>
        <end position="687"/>
    </location>
</feature>
<feature type="region of interest" description="Disordered" evidence="10">
    <location>
        <begin position="251"/>
        <end position="356"/>
    </location>
</feature>
<keyword evidence="12" id="KW-1185">Reference proteome</keyword>
<feature type="compositionally biased region" description="Basic residues" evidence="10">
    <location>
        <begin position="476"/>
        <end position="486"/>
    </location>
</feature>
<dbReference type="Proteomes" id="UP001301350">
    <property type="component" value="Unassembled WGS sequence"/>
</dbReference>
<evidence type="ECO:0000256" key="8">
    <source>
        <dbReference type="ARBA" id="ARBA00023163"/>
    </source>
</evidence>
<evidence type="ECO:0000313" key="11">
    <source>
        <dbReference type="EMBL" id="KAK4537345.1"/>
    </source>
</evidence>
<dbReference type="SMART" id="SM00384">
    <property type="entry name" value="AT_hook"/>
    <property type="match status" value="6"/>
</dbReference>
<organism evidence="11 12">
    <name type="scientific">Cyanidium caldarium</name>
    <name type="common">Red alga</name>
    <dbReference type="NCBI Taxonomy" id="2771"/>
    <lineage>
        <taxon>Eukaryota</taxon>
        <taxon>Rhodophyta</taxon>
        <taxon>Bangiophyceae</taxon>
        <taxon>Cyanidiales</taxon>
        <taxon>Cyanidiaceae</taxon>
        <taxon>Cyanidium</taxon>
    </lineage>
</organism>
<dbReference type="PANTHER" id="PTHR23341:SF2">
    <property type="entry name" value="HIGH MOBILITY GROUP PROTEIN HMG-12"/>
    <property type="match status" value="1"/>
</dbReference>
<sequence length="687" mass="73681">MGDEDATCLFDWFIEPVLSRDASGERNELQLLGERVGGAGYFGFTAWGVRQTAERQRGDPGDGAVADQALWQTSVVVDVRTDGRATTILTTESGSRYRLVGEVDAENMETAGWDAQTVQQFRAVNQGRATAFPLEWRAVLMKAFRTLYERLQLAAGSEDAVSDQPVDDGHADGAHASAIASQPTAAAMTETAEQSFRHSQNARAVGGNDASEARWRGAAAALPPGLSREARRLVEQLVRLRFHHPDAIFGQARPDSLARPTSLSAPSHVHGSEAVEPLSPPRRRRGRPRKYPRKEDSEGAESQPSRRPGRPCKYPRKGENDHGAAAPKRPRGRPRKHPVAAVEPMPPHHRPMLDTDAHGDFKQVAGAGNADDDLALAPLPAAYAYPTATEASLVLPAKRPPGRPHKHPVDPSHVVLPTQGGSSAAAISTDASAVPVRRPRGRPRKHSIDPPRITSSGRGSRSTAATSNDPAVAPVKRPRGRPRKHPLPAADAATANRASNTEHHHDADAAPDQARVRAAMETLSRAGPCTPSQRTLKQRAAFRLVAAAANYGHRGDSLFAGDTDGHPADDRQTVAAQPLAAHNAAVTSQRSIDAYLRQLQRRRKAGASAPTGENAELESVKSGMASLPERDTVDHAADSVKRAARLPVSRAPPQALPAAHGYEDDDDDENVDAEHELDDDFAEAPPV</sequence>
<comment type="caution">
    <text evidence="11">The sequence shown here is derived from an EMBL/GenBank/DDBJ whole genome shotgun (WGS) entry which is preliminary data.</text>
</comment>
<keyword evidence="8" id="KW-0804">Transcription</keyword>
<dbReference type="PRINTS" id="PR00929">
    <property type="entry name" value="ATHOOK"/>
</dbReference>
<keyword evidence="5" id="KW-0007">Acetylation</keyword>
<feature type="region of interest" description="Disordered" evidence="10">
    <location>
        <begin position="180"/>
        <end position="210"/>
    </location>
</feature>
<feature type="compositionally biased region" description="Low complexity" evidence="10">
    <location>
        <begin position="422"/>
        <end position="436"/>
    </location>
</feature>
<evidence type="ECO:0000256" key="5">
    <source>
        <dbReference type="ARBA" id="ARBA00022990"/>
    </source>
</evidence>
<evidence type="ECO:0000256" key="9">
    <source>
        <dbReference type="ARBA" id="ARBA00023242"/>
    </source>
</evidence>
<dbReference type="InterPro" id="IPR017956">
    <property type="entry name" value="AT_hook_DNA-bd_motif"/>
</dbReference>
<feature type="compositionally biased region" description="Basic residues" evidence="10">
    <location>
        <begin position="328"/>
        <end position="338"/>
    </location>
</feature>
<keyword evidence="4" id="KW-0677">Repeat</keyword>
<keyword evidence="6" id="KW-0805">Transcription regulation</keyword>
<dbReference type="InterPro" id="IPR000637">
    <property type="entry name" value="HMGI/Y_DNA-bd_CS"/>
</dbReference>
<comment type="similarity">
    <text evidence="2">Belongs to the HMGA family.</text>
</comment>
<evidence type="ECO:0000313" key="12">
    <source>
        <dbReference type="Proteomes" id="UP001301350"/>
    </source>
</evidence>
<evidence type="ECO:0000256" key="10">
    <source>
        <dbReference type="SAM" id="MobiDB-lite"/>
    </source>
</evidence>
<dbReference type="GO" id="GO:0000785">
    <property type="term" value="C:chromatin"/>
    <property type="evidence" value="ECO:0007669"/>
    <property type="project" value="InterPro"/>
</dbReference>
<keyword evidence="7" id="KW-0238">DNA-binding</keyword>
<dbReference type="GO" id="GO:0006355">
    <property type="term" value="P:regulation of DNA-templated transcription"/>
    <property type="evidence" value="ECO:0007669"/>
    <property type="project" value="InterPro"/>
</dbReference>
<evidence type="ECO:0008006" key="13">
    <source>
        <dbReference type="Google" id="ProtNLM"/>
    </source>
</evidence>
<feature type="region of interest" description="Disordered" evidence="10">
    <location>
        <begin position="397"/>
        <end position="511"/>
    </location>
</feature>
<keyword evidence="9" id="KW-0539">Nucleus</keyword>